<feature type="compositionally biased region" description="Polar residues" evidence="1">
    <location>
        <begin position="8"/>
        <end position="24"/>
    </location>
</feature>
<dbReference type="HOGENOM" id="CLU_1754183_0_0_1"/>
<reference evidence="2 3" key="1">
    <citation type="submission" date="2014-06" db="EMBL/GenBank/DDBJ databases">
        <title>Evolutionary Origins and Diversification of the Mycorrhizal Mutualists.</title>
        <authorList>
            <consortium name="DOE Joint Genome Institute"/>
            <consortium name="Mycorrhizal Genomics Consortium"/>
            <person name="Kohler A."/>
            <person name="Kuo A."/>
            <person name="Nagy L.G."/>
            <person name="Floudas D."/>
            <person name="Copeland A."/>
            <person name="Barry K.W."/>
            <person name="Cichocki N."/>
            <person name="Veneault-Fourrey C."/>
            <person name="LaButti K."/>
            <person name="Lindquist E.A."/>
            <person name="Lipzen A."/>
            <person name="Lundell T."/>
            <person name="Morin E."/>
            <person name="Murat C."/>
            <person name="Riley R."/>
            <person name="Ohm R."/>
            <person name="Sun H."/>
            <person name="Tunlid A."/>
            <person name="Henrissat B."/>
            <person name="Grigoriev I.V."/>
            <person name="Hibbett D.S."/>
            <person name="Martin F."/>
        </authorList>
    </citation>
    <scope>NUCLEOTIDE SEQUENCE [LARGE SCALE GENOMIC DNA]</scope>
    <source>
        <strain evidence="2 3">SS14</strain>
    </source>
</reference>
<dbReference type="AlphaFoldDB" id="A0A0C9TW57"/>
<protein>
    <submittedName>
        <fullName evidence="2">Uncharacterized protein</fullName>
    </submittedName>
</protein>
<feature type="compositionally biased region" description="Polar residues" evidence="1">
    <location>
        <begin position="79"/>
        <end position="100"/>
    </location>
</feature>
<dbReference type="Proteomes" id="UP000054279">
    <property type="component" value="Unassembled WGS sequence"/>
</dbReference>
<gene>
    <name evidence="2" type="ORF">M422DRAFT_263154</name>
</gene>
<feature type="region of interest" description="Disordered" evidence="1">
    <location>
        <begin position="1"/>
        <end position="123"/>
    </location>
</feature>
<feature type="non-terminal residue" evidence="2">
    <location>
        <position position="149"/>
    </location>
</feature>
<sequence length="149" mass="16124">MTSPSPPDISSLTLSPQRSQQRPNENYDMYDGRTPYHFQTSPPIIPGGAQPFNTSQVSPTSVKKGSRAGLPSQWLDNAATPSSDTRPLSPPQSSDISSGGSPPMGHQLPQSMPGQQQQQQFGDDEVIPTAIVIKNIPFNVKRETLLDII</sequence>
<evidence type="ECO:0000256" key="1">
    <source>
        <dbReference type="SAM" id="MobiDB-lite"/>
    </source>
</evidence>
<proteinExistence type="predicted"/>
<keyword evidence="3" id="KW-1185">Reference proteome</keyword>
<organism evidence="2 3">
    <name type="scientific">Sphaerobolus stellatus (strain SS14)</name>
    <dbReference type="NCBI Taxonomy" id="990650"/>
    <lineage>
        <taxon>Eukaryota</taxon>
        <taxon>Fungi</taxon>
        <taxon>Dikarya</taxon>
        <taxon>Basidiomycota</taxon>
        <taxon>Agaricomycotina</taxon>
        <taxon>Agaricomycetes</taxon>
        <taxon>Phallomycetidae</taxon>
        <taxon>Geastrales</taxon>
        <taxon>Sphaerobolaceae</taxon>
        <taxon>Sphaerobolus</taxon>
    </lineage>
</organism>
<feature type="compositionally biased region" description="Polar residues" evidence="1">
    <location>
        <begin position="51"/>
        <end position="63"/>
    </location>
</feature>
<name>A0A0C9TW57_SPHS4</name>
<dbReference type="OrthoDB" id="434258at2759"/>
<evidence type="ECO:0000313" key="2">
    <source>
        <dbReference type="EMBL" id="KIJ34603.1"/>
    </source>
</evidence>
<evidence type="ECO:0000313" key="3">
    <source>
        <dbReference type="Proteomes" id="UP000054279"/>
    </source>
</evidence>
<dbReference type="EMBL" id="KN837197">
    <property type="protein sequence ID" value="KIJ34603.1"/>
    <property type="molecule type" value="Genomic_DNA"/>
</dbReference>
<accession>A0A0C9TW57</accession>